<dbReference type="Pfam" id="PF02129">
    <property type="entry name" value="Peptidase_S15"/>
    <property type="match status" value="1"/>
</dbReference>
<dbReference type="Gene3D" id="2.60.120.260">
    <property type="entry name" value="Galactose-binding domain-like"/>
    <property type="match status" value="1"/>
</dbReference>
<evidence type="ECO:0000259" key="2">
    <source>
        <dbReference type="SMART" id="SM00939"/>
    </source>
</evidence>
<dbReference type="InterPro" id="IPR005674">
    <property type="entry name" value="CocE/Ser_esterase"/>
</dbReference>
<protein>
    <submittedName>
        <fullName evidence="3">CocE/NonD family hydrolase</fullName>
    </submittedName>
</protein>
<keyword evidence="1 3" id="KW-0378">Hydrolase</keyword>
<dbReference type="InterPro" id="IPR013736">
    <property type="entry name" value="Xaa-Pro_dipept_C"/>
</dbReference>
<evidence type="ECO:0000313" key="4">
    <source>
        <dbReference type="Proteomes" id="UP000654279"/>
    </source>
</evidence>
<dbReference type="Proteomes" id="UP000654279">
    <property type="component" value="Unassembled WGS sequence"/>
</dbReference>
<dbReference type="SUPFAM" id="SSF53474">
    <property type="entry name" value="alpha/beta-Hydrolases"/>
    <property type="match status" value="1"/>
</dbReference>
<reference evidence="3" key="1">
    <citation type="submission" date="2020-08" db="EMBL/GenBank/DDBJ databases">
        <title>Genome public.</title>
        <authorList>
            <person name="Liu C."/>
            <person name="Sun Q."/>
        </authorList>
    </citation>
    <scope>NUCLEOTIDE SEQUENCE</scope>
    <source>
        <strain evidence="3">NSJ-44</strain>
    </source>
</reference>
<dbReference type="EMBL" id="JACRSO010000003">
    <property type="protein sequence ID" value="MBC8529374.1"/>
    <property type="molecule type" value="Genomic_DNA"/>
</dbReference>
<dbReference type="InterPro" id="IPR000383">
    <property type="entry name" value="Xaa-Pro-like_dom"/>
</dbReference>
<dbReference type="InterPro" id="IPR029058">
    <property type="entry name" value="AB_hydrolase_fold"/>
</dbReference>
<dbReference type="InterPro" id="IPR008979">
    <property type="entry name" value="Galactose-bd-like_sf"/>
</dbReference>
<organism evidence="3 4">
    <name type="scientific">Luoshenia tenuis</name>
    <dbReference type="NCBI Taxonomy" id="2763654"/>
    <lineage>
        <taxon>Bacteria</taxon>
        <taxon>Bacillati</taxon>
        <taxon>Bacillota</taxon>
        <taxon>Clostridia</taxon>
        <taxon>Christensenellales</taxon>
        <taxon>Christensenellaceae</taxon>
        <taxon>Luoshenia</taxon>
    </lineage>
</organism>
<dbReference type="Gene3D" id="3.40.50.1820">
    <property type="entry name" value="alpha/beta hydrolase"/>
    <property type="match status" value="1"/>
</dbReference>
<keyword evidence="4" id="KW-1185">Reference proteome</keyword>
<dbReference type="Gene3D" id="1.10.3020.10">
    <property type="entry name" value="alpha-amino acid ester hydrolase ( Helical cap domain)"/>
    <property type="match status" value="1"/>
</dbReference>
<dbReference type="SMART" id="SM00939">
    <property type="entry name" value="PepX_C"/>
    <property type="match status" value="1"/>
</dbReference>
<evidence type="ECO:0000256" key="1">
    <source>
        <dbReference type="ARBA" id="ARBA00022801"/>
    </source>
</evidence>
<dbReference type="NCBIfam" id="TIGR00976">
    <property type="entry name" value="CocE_NonD"/>
    <property type="match status" value="1"/>
</dbReference>
<dbReference type="RefSeq" id="WP_249285227.1">
    <property type="nucleotide sequence ID" value="NZ_JACRSO010000003.1"/>
</dbReference>
<sequence>MSKASQRLAVLRQLYRSATPAPTTRLARREELLLPMADRVELRTVFFFPAEREQAPIVLQRCCYPGMAQELEIHGEEYAKRGFIFVLQWCRGTGGSQGEWEPNVNERADGLTTLHYLAAQPYTDGIGYWGNSYLALTGWCMADALPPQVKSMYLGVYGTDRHTSAYQDGLFRQDILTAWAQENAGVPIASNMMDSYRYRPQLHVDEALWGVSLPWYRDWISHTDRSDPYWSQGFWKMLKDIPGKVNIPVFIREGWYDHHLGSALVTYQDLSPQAKAHSILQIGPWNHGYGLALTHHKAERLADDSVQSPLAWFEETLLQKRLPQKAVQLYAIGADRWETWPDFPVRARQIQHFYLDAGATQDGAHALLPLPPEAQAQASYVYDPEDPVPSHGAESLFHTREEIGSLPQPACGYRADVVSFLSASTAQAFEINGKLNARLFVASSAEDTAFTAKVMEVFADGTTVNIRGGITTLAYRNGASQRGSYTPGTVVEVNITLWDIAWLVQPGSRIRLDIASSDFPQYAVHSNYPGVWACQARTRPATQRIFTGGAYPSVLEIPCATPD</sequence>
<name>A0A926D0N1_9FIRM</name>
<feature type="domain" description="Xaa-Pro dipeptidyl-peptidase C-terminal" evidence="2">
    <location>
        <begin position="310"/>
        <end position="556"/>
    </location>
</feature>
<comment type="caution">
    <text evidence="3">The sequence shown here is derived from an EMBL/GenBank/DDBJ whole genome shotgun (WGS) entry which is preliminary data.</text>
</comment>
<dbReference type="GO" id="GO:0008239">
    <property type="term" value="F:dipeptidyl-peptidase activity"/>
    <property type="evidence" value="ECO:0007669"/>
    <property type="project" value="InterPro"/>
</dbReference>
<evidence type="ECO:0000313" key="3">
    <source>
        <dbReference type="EMBL" id="MBC8529374.1"/>
    </source>
</evidence>
<dbReference type="AlphaFoldDB" id="A0A926D0N1"/>
<dbReference type="SUPFAM" id="SSF49785">
    <property type="entry name" value="Galactose-binding domain-like"/>
    <property type="match status" value="1"/>
</dbReference>
<accession>A0A926D0N1</accession>
<gene>
    <name evidence="3" type="ORF">H8699_08035</name>
</gene>
<dbReference type="Pfam" id="PF08530">
    <property type="entry name" value="PepX_C"/>
    <property type="match status" value="1"/>
</dbReference>
<proteinExistence type="predicted"/>